<dbReference type="PROSITE" id="PS00763">
    <property type="entry name" value="GLUTATHIONE_PEROXID_2"/>
    <property type="match status" value="1"/>
</dbReference>
<dbReference type="CDD" id="cd00340">
    <property type="entry name" value="GSH_Peroxidase"/>
    <property type="match status" value="1"/>
</dbReference>
<dbReference type="InterPro" id="IPR029760">
    <property type="entry name" value="GPX_CS"/>
</dbReference>
<dbReference type="PeroxiBase" id="11829">
    <property type="entry name" value="CduGPx03"/>
</dbReference>
<organism evidence="9 10">
    <name type="scientific">Candida dubliniensis (strain CD36 / ATCC MYA-646 / CBS 7987 / NCPF 3949 / NRRL Y-17841)</name>
    <name type="common">Yeast</name>
    <dbReference type="NCBI Taxonomy" id="573826"/>
    <lineage>
        <taxon>Eukaryota</taxon>
        <taxon>Fungi</taxon>
        <taxon>Dikarya</taxon>
        <taxon>Ascomycota</taxon>
        <taxon>Saccharomycotina</taxon>
        <taxon>Pichiomycetes</taxon>
        <taxon>Debaryomycetaceae</taxon>
        <taxon>Candida/Lodderomyces clade</taxon>
        <taxon>Candida</taxon>
    </lineage>
</organism>
<evidence type="ECO:0000313" key="10">
    <source>
        <dbReference type="Proteomes" id="UP000002605"/>
    </source>
</evidence>
<evidence type="ECO:0000256" key="7">
    <source>
        <dbReference type="RuleBase" id="RU000499"/>
    </source>
</evidence>
<evidence type="ECO:0000313" key="8">
    <source>
        <dbReference type="CGD" id="CAL0000168329"/>
    </source>
</evidence>
<proteinExistence type="inferred from homology"/>
<keyword evidence="2 7" id="KW-0575">Peroxidase</keyword>
<comment type="catalytic activity">
    <reaction evidence="6">
        <text>a hydroperoxide + [thioredoxin]-dithiol = an alcohol + [thioredoxin]-disulfide + H2O</text>
        <dbReference type="Rhea" id="RHEA:62620"/>
        <dbReference type="Rhea" id="RHEA-COMP:10698"/>
        <dbReference type="Rhea" id="RHEA-COMP:10700"/>
        <dbReference type="ChEBI" id="CHEBI:15377"/>
        <dbReference type="ChEBI" id="CHEBI:29950"/>
        <dbReference type="ChEBI" id="CHEBI:30879"/>
        <dbReference type="ChEBI" id="CHEBI:35924"/>
        <dbReference type="ChEBI" id="CHEBI:50058"/>
        <dbReference type="EC" id="1.11.1.24"/>
    </reaction>
</comment>
<dbReference type="PRINTS" id="PR01011">
    <property type="entry name" value="GLUTPROXDASE"/>
</dbReference>
<dbReference type="AlphaFoldDB" id="B9WIG7"/>
<dbReference type="GO" id="GO:0034599">
    <property type="term" value="P:cellular response to oxidative stress"/>
    <property type="evidence" value="ECO:0007669"/>
    <property type="project" value="TreeGrafter"/>
</dbReference>
<reference evidence="9 10" key="1">
    <citation type="journal article" date="2009" name="Genome Res.">
        <title>Comparative genomics of the fungal pathogens Candida dubliniensis and Candida albicans.</title>
        <authorList>
            <person name="Jackson A.P."/>
            <person name="Gamble J.A."/>
            <person name="Yeomans T."/>
            <person name="Moran G.P."/>
            <person name="Saunders D."/>
            <person name="Harris D."/>
            <person name="Aslett M."/>
            <person name="Barrell J.F."/>
            <person name="Butler G."/>
            <person name="Citiulo F."/>
            <person name="Coleman D.C."/>
            <person name="de Groot P.W.J."/>
            <person name="Goodwin T.J."/>
            <person name="Quail M.A."/>
            <person name="McQuillan J."/>
            <person name="Munro C.A."/>
            <person name="Pain A."/>
            <person name="Poulter R.T."/>
            <person name="Rajandream M.A."/>
            <person name="Renauld H."/>
            <person name="Spiering M.J."/>
            <person name="Tivey A."/>
            <person name="Gow N.A.R."/>
            <person name="Barrell B."/>
            <person name="Sullivan D.J."/>
            <person name="Berriman M."/>
        </authorList>
    </citation>
    <scope>NUCLEOTIDE SEQUENCE [LARGE SCALE GENOMIC DNA]</scope>
    <source>
        <strain evidence="10">CD36 / ATCC MYA-646 / CBS 7987 / NCPF 3949 / NRRL Y-17841</strain>
    </source>
</reference>
<gene>
    <name evidence="8" type="ordered locus">Cd36_60870</name>
    <name evidence="9" type="ORF">CD36_60870</name>
</gene>
<dbReference type="Proteomes" id="UP000002605">
    <property type="component" value="Chromosome 6"/>
</dbReference>
<evidence type="ECO:0000256" key="1">
    <source>
        <dbReference type="ARBA" id="ARBA00006926"/>
    </source>
</evidence>
<accession>B9WIG7</accession>
<dbReference type="RefSeq" id="XP_002420879.1">
    <property type="nucleotide sequence ID" value="XM_002420834.1"/>
</dbReference>
<keyword evidence="3" id="KW-0049">Antioxidant</keyword>
<comment type="similarity">
    <text evidence="1 7">Belongs to the glutathione peroxidase family.</text>
</comment>
<keyword evidence="10" id="KW-1185">Reference proteome</keyword>
<evidence type="ECO:0000256" key="3">
    <source>
        <dbReference type="ARBA" id="ARBA00022862"/>
    </source>
</evidence>
<dbReference type="InterPro" id="IPR000889">
    <property type="entry name" value="Glutathione_peroxidase"/>
</dbReference>
<dbReference type="PANTHER" id="PTHR11592">
    <property type="entry name" value="GLUTATHIONE PEROXIDASE"/>
    <property type="match status" value="1"/>
</dbReference>
<evidence type="ECO:0000256" key="4">
    <source>
        <dbReference type="ARBA" id="ARBA00023002"/>
    </source>
</evidence>
<evidence type="ECO:0000313" key="9">
    <source>
        <dbReference type="EMBL" id="CAX41032.1"/>
    </source>
</evidence>
<dbReference type="CGD" id="CAL0000168329">
    <property type="gene designation" value="Cd36_60870"/>
</dbReference>
<dbReference type="EMBL" id="FM992693">
    <property type="protein sequence ID" value="CAX41032.1"/>
    <property type="molecule type" value="Genomic_DNA"/>
</dbReference>
<dbReference type="InterPro" id="IPR036249">
    <property type="entry name" value="Thioredoxin-like_sf"/>
</dbReference>
<keyword evidence="4 7" id="KW-0560">Oxidoreductase</keyword>
<dbReference type="PROSITE" id="PS51355">
    <property type="entry name" value="GLUTATHIONE_PEROXID_3"/>
    <property type="match status" value="1"/>
</dbReference>
<dbReference type="KEGG" id="cdu:CD36_60870"/>
<dbReference type="FunFam" id="3.40.30.10:FF:000010">
    <property type="entry name" value="Glutathione peroxidase"/>
    <property type="match status" value="1"/>
</dbReference>
<dbReference type="OrthoDB" id="446890at2759"/>
<dbReference type="Gene3D" id="3.40.30.10">
    <property type="entry name" value="Glutaredoxin"/>
    <property type="match status" value="1"/>
</dbReference>
<dbReference type="SUPFAM" id="SSF52833">
    <property type="entry name" value="Thioredoxin-like"/>
    <property type="match status" value="1"/>
</dbReference>
<name>B9WIG7_CANDC</name>
<evidence type="ECO:0000256" key="6">
    <source>
        <dbReference type="ARBA" id="ARBA00049091"/>
    </source>
</evidence>
<dbReference type="HOGENOM" id="CLU_029507_3_3_1"/>
<protein>
    <recommendedName>
        <fullName evidence="7">Glutathione peroxidase</fullName>
    </recommendedName>
</protein>
<dbReference type="PANTHER" id="PTHR11592:SF78">
    <property type="entry name" value="GLUTATHIONE PEROXIDASE"/>
    <property type="match status" value="1"/>
</dbReference>
<dbReference type="GO" id="GO:0140824">
    <property type="term" value="F:thioredoxin-dependent peroxiredoxin activity"/>
    <property type="evidence" value="ECO:0007669"/>
    <property type="project" value="UniProtKB-EC"/>
</dbReference>
<evidence type="ECO:0000256" key="5">
    <source>
        <dbReference type="ARBA" id="ARBA00023284"/>
    </source>
</evidence>
<sequence>MVKSNIESTWETMESTFSEIQNKFHEIYKPIETNEPEPEEDNRNIKSESLDITDDSTLSVSPITQLLYLARSKFYDLTPLDNNKSPYPFKNLRGKVVLIVNVASKCGFSFQYNGLEQLNKQFANDEFVLLGFPCNQFLWQEPGTNDQIVTKCKKKYDVTFPILDKINVNGEQADPVYKYLKAQKEGLWGTNRVKWNFEKFLVDKNGRVVERYSTFTRPLAIIPKIEQLLKS</sequence>
<dbReference type="Pfam" id="PF00255">
    <property type="entry name" value="GSHPx"/>
    <property type="match status" value="1"/>
</dbReference>
<dbReference type="GeneID" id="8048756"/>
<dbReference type="VEuPathDB" id="FungiDB:CD36_60870"/>
<keyword evidence="5" id="KW-0676">Redox-active center</keyword>
<evidence type="ECO:0000256" key="2">
    <source>
        <dbReference type="ARBA" id="ARBA00022559"/>
    </source>
</evidence>
<dbReference type="eggNOG" id="KOG1651">
    <property type="taxonomic scope" value="Eukaryota"/>
</dbReference>